<sequence length="139" mass="15997">MQTSELRDDTPQHVICGETFPHQELMVQSSHTLKSFPGLSRIILLELTVPWEDRIEEAKERKGAKYVELEEECWNNGWRARCEPIEVGCRGFAGQSLCRAYNILGITGASKRRAIKEVTEAAEVASRWLWLRRGEPWAR</sequence>
<keyword evidence="2" id="KW-1185">Reference proteome</keyword>
<gene>
    <name evidence="1" type="ORF">DPEC_G00017320</name>
</gene>
<reference evidence="1" key="1">
    <citation type="submission" date="2021-05" db="EMBL/GenBank/DDBJ databases">
        <authorList>
            <person name="Pan Q."/>
            <person name="Jouanno E."/>
            <person name="Zahm M."/>
            <person name="Klopp C."/>
            <person name="Cabau C."/>
            <person name="Louis A."/>
            <person name="Berthelot C."/>
            <person name="Parey E."/>
            <person name="Roest Crollius H."/>
            <person name="Montfort J."/>
            <person name="Robinson-Rechavi M."/>
            <person name="Bouchez O."/>
            <person name="Lampietro C."/>
            <person name="Lopez Roques C."/>
            <person name="Donnadieu C."/>
            <person name="Postlethwait J."/>
            <person name="Bobe J."/>
            <person name="Dillon D."/>
            <person name="Chandos A."/>
            <person name="von Hippel F."/>
            <person name="Guiguen Y."/>
        </authorList>
    </citation>
    <scope>NUCLEOTIDE SEQUENCE</scope>
    <source>
        <strain evidence="1">YG-Jan2019</strain>
    </source>
</reference>
<dbReference type="EMBL" id="CM055729">
    <property type="protein sequence ID" value="KAJ8014600.1"/>
    <property type="molecule type" value="Genomic_DNA"/>
</dbReference>
<organism evidence="1 2">
    <name type="scientific">Dallia pectoralis</name>
    <name type="common">Alaska blackfish</name>
    <dbReference type="NCBI Taxonomy" id="75939"/>
    <lineage>
        <taxon>Eukaryota</taxon>
        <taxon>Metazoa</taxon>
        <taxon>Chordata</taxon>
        <taxon>Craniata</taxon>
        <taxon>Vertebrata</taxon>
        <taxon>Euteleostomi</taxon>
        <taxon>Actinopterygii</taxon>
        <taxon>Neopterygii</taxon>
        <taxon>Teleostei</taxon>
        <taxon>Protacanthopterygii</taxon>
        <taxon>Esociformes</taxon>
        <taxon>Umbridae</taxon>
        <taxon>Dallia</taxon>
    </lineage>
</organism>
<protein>
    <submittedName>
        <fullName evidence="1">Uncharacterized protein</fullName>
    </submittedName>
</protein>
<dbReference type="Proteomes" id="UP001157502">
    <property type="component" value="Chromosome 2"/>
</dbReference>
<evidence type="ECO:0000313" key="2">
    <source>
        <dbReference type="Proteomes" id="UP001157502"/>
    </source>
</evidence>
<evidence type="ECO:0000313" key="1">
    <source>
        <dbReference type="EMBL" id="KAJ8014600.1"/>
    </source>
</evidence>
<proteinExistence type="predicted"/>
<accession>A0ACC2HFZ7</accession>
<name>A0ACC2HFZ7_DALPE</name>
<comment type="caution">
    <text evidence="1">The sequence shown here is derived from an EMBL/GenBank/DDBJ whole genome shotgun (WGS) entry which is preliminary data.</text>
</comment>